<comment type="similarity">
    <text evidence="1">Belongs to the WD repeat WDR55 family.</text>
</comment>
<protein>
    <recommendedName>
        <fullName evidence="4">WD repeat-containing protein JIP5</fullName>
    </recommendedName>
    <alternativeName>
        <fullName evidence="5">WD repeat-containing protein jip5</fullName>
    </alternativeName>
</protein>
<dbReference type="Gene3D" id="2.130.10.10">
    <property type="entry name" value="YVTN repeat-like/Quinoprotein amine dehydrogenase"/>
    <property type="match status" value="2"/>
</dbReference>
<sequence length="428" mass="45656">MFENLCTLPLRADIFTQVLHPSEPLLTVGLSSGHVECFRLPSSADEGSEGSNSTTGRGLIKSIWSTRRHKGSCRCLAYSHDGESLFSAGTDGIVKHFSPTTGVVTSKIALPPRTSSSDDTDSPAIMHALSPQTMLLGTDSGALYIFDIRESGTLNPQPVRKHIPHDDYITSLTPLPPSAESTSGFPKQWVSTGGTTLAVTDLRHGILARSEDQEDELLCSTMIPTGLGPKRLRNNGVVAVGTGGGVLTLWDQGSWDDQQERIYVGGGKSKKDGESLDAIVRVPEELGWGKKVVVGMGDGSLSVVDLKRREIQSTLKHDEVEGVVAINFDSQGRMISGGGRTVKVWAENETGDGEQEEEEAGAQEKGNKRLGGSDGGGDGDDDDDDGENDDDNSDSDSFPAKSSKQPKKKRRKGRGNQAPKIAAFPGLD</sequence>
<dbReference type="AlphaFoldDB" id="A0AAJ0BPK6"/>
<name>A0AAJ0BPK6_9PEZI</name>
<reference evidence="7" key="1">
    <citation type="submission" date="2023-06" db="EMBL/GenBank/DDBJ databases">
        <title>Genome-scale phylogeny and comparative genomics of the fungal order Sordariales.</title>
        <authorList>
            <consortium name="Lawrence Berkeley National Laboratory"/>
            <person name="Hensen N."/>
            <person name="Bonometti L."/>
            <person name="Westerberg I."/>
            <person name="Brannstrom I.O."/>
            <person name="Guillou S."/>
            <person name="Cros-Aarteil S."/>
            <person name="Calhoun S."/>
            <person name="Haridas S."/>
            <person name="Kuo A."/>
            <person name="Mondo S."/>
            <person name="Pangilinan J."/>
            <person name="Riley R."/>
            <person name="Labutti K."/>
            <person name="Andreopoulos B."/>
            <person name="Lipzen A."/>
            <person name="Chen C."/>
            <person name="Yanf M."/>
            <person name="Daum C."/>
            <person name="Ng V."/>
            <person name="Clum A."/>
            <person name="Steindorff A."/>
            <person name="Ohm R."/>
            <person name="Martin F."/>
            <person name="Silar P."/>
            <person name="Natvig D."/>
            <person name="Lalanne C."/>
            <person name="Gautier V."/>
            <person name="Ament-Velasquez S.L."/>
            <person name="Kruys A."/>
            <person name="Hutchinson M.I."/>
            <person name="Powell A.J."/>
            <person name="Barry K."/>
            <person name="Miller A.N."/>
            <person name="Grigoriev I.V."/>
            <person name="Debuchy R."/>
            <person name="Gladieux P."/>
            <person name="Thoren M.H."/>
            <person name="Johannesson H."/>
        </authorList>
    </citation>
    <scope>NUCLEOTIDE SEQUENCE</scope>
    <source>
        <strain evidence="7">8032-3</strain>
    </source>
</reference>
<dbReference type="Proteomes" id="UP001244011">
    <property type="component" value="Unassembled WGS sequence"/>
</dbReference>
<dbReference type="SUPFAM" id="SSF50978">
    <property type="entry name" value="WD40 repeat-like"/>
    <property type="match status" value="1"/>
</dbReference>
<dbReference type="GeneID" id="85308245"/>
<organism evidence="7 8">
    <name type="scientific">Phialemonium atrogriseum</name>
    <dbReference type="NCBI Taxonomy" id="1093897"/>
    <lineage>
        <taxon>Eukaryota</taxon>
        <taxon>Fungi</taxon>
        <taxon>Dikarya</taxon>
        <taxon>Ascomycota</taxon>
        <taxon>Pezizomycotina</taxon>
        <taxon>Sordariomycetes</taxon>
        <taxon>Sordariomycetidae</taxon>
        <taxon>Cephalothecales</taxon>
        <taxon>Cephalothecaceae</taxon>
        <taxon>Phialemonium</taxon>
    </lineage>
</organism>
<evidence type="ECO:0000256" key="1">
    <source>
        <dbReference type="ARBA" id="ARBA00007625"/>
    </source>
</evidence>
<feature type="region of interest" description="Disordered" evidence="6">
    <location>
        <begin position="350"/>
        <end position="428"/>
    </location>
</feature>
<feature type="compositionally biased region" description="Acidic residues" evidence="6">
    <location>
        <begin position="377"/>
        <end position="394"/>
    </location>
</feature>
<evidence type="ECO:0000256" key="4">
    <source>
        <dbReference type="ARBA" id="ARBA00039238"/>
    </source>
</evidence>
<dbReference type="PANTHER" id="PTHR44019">
    <property type="entry name" value="WD REPEAT-CONTAINING PROTEIN 55"/>
    <property type="match status" value="1"/>
</dbReference>
<dbReference type="InterPro" id="IPR050505">
    <property type="entry name" value="WDR55/POC1"/>
</dbReference>
<dbReference type="Pfam" id="PF00400">
    <property type="entry name" value="WD40"/>
    <property type="match status" value="2"/>
</dbReference>
<keyword evidence="3" id="KW-0677">Repeat</keyword>
<keyword evidence="2" id="KW-0853">WD repeat</keyword>
<evidence type="ECO:0000313" key="7">
    <source>
        <dbReference type="EMBL" id="KAK1762125.1"/>
    </source>
</evidence>
<evidence type="ECO:0000256" key="2">
    <source>
        <dbReference type="ARBA" id="ARBA00022574"/>
    </source>
</evidence>
<dbReference type="InterPro" id="IPR001680">
    <property type="entry name" value="WD40_rpt"/>
</dbReference>
<evidence type="ECO:0000256" key="3">
    <source>
        <dbReference type="ARBA" id="ARBA00022737"/>
    </source>
</evidence>
<dbReference type="PANTHER" id="PTHR44019:SF20">
    <property type="entry name" value="WD REPEAT-CONTAINING PROTEIN 55"/>
    <property type="match status" value="1"/>
</dbReference>
<dbReference type="InterPro" id="IPR036322">
    <property type="entry name" value="WD40_repeat_dom_sf"/>
</dbReference>
<proteinExistence type="inferred from homology"/>
<feature type="compositionally biased region" description="Acidic residues" evidence="6">
    <location>
        <begin position="350"/>
        <end position="361"/>
    </location>
</feature>
<keyword evidence="8" id="KW-1185">Reference proteome</keyword>
<gene>
    <name evidence="7" type="ORF">QBC33DRAFT_462184</name>
</gene>
<dbReference type="InterPro" id="IPR015943">
    <property type="entry name" value="WD40/YVTN_repeat-like_dom_sf"/>
</dbReference>
<dbReference type="EMBL" id="MU839043">
    <property type="protein sequence ID" value="KAK1762125.1"/>
    <property type="molecule type" value="Genomic_DNA"/>
</dbReference>
<dbReference type="SMART" id="SM00320">
    <property type="entry name" value="WD40"/>
    <property type="match status" value="3"/>
</dbReference>
<comment type="caution">
    <text evidence="7">The sequence shown here is derived from an EMBL/GenBank/DDBJ whole genome shotgun (WGS) entry which is preliminary data.</text>
</comment>
<evidence type="ECO:0000313" key="8">
    <source>
        <dbReference type="Proteomes" id="UP001244011"/>
    </source>
</evidence>
<accession>A0AAJ0BPK6</accession>
<evidence type="ECO:0000256" key="6">
    <source>
        <dbReference type="SAM" id="MobiDB-lite"/>
    </source>
</evidence>
<evidence type="ECO:0000256" key="5">
    <source>
        <dbReference type="ARBA" id="ARBA00039514"/>
    </source>
</evidence>
<dbReference type="RefSeq" id="XP_060278338.1">
    <property type="nucleotide sequence ID" value="XM_060425058.1"/>
</dbReference>
<feature type="compositionally biased region" description="Basic residues" evidence="6">
    <location>
        <begin position="404"/>
        <end position="414"/>
    </location>
</feature>